<reference evidence="2" key="1">
    <citation type="submission" date="2021-01" db="EMBL/GenBank/DDBJ databases">
        <authorList>
            <person name="Corre E."/>
            <person name="Pelletier E."/>
            <person name="Niang G."/>
            <person name="Scheremetjew M."/>
            <person name="Finn R."/>
            <person name="Kale V."/>
            <person name="Holt S."/>
            <person name="Cochrane G."/>
            <person name="Meng A."/>
            <person name="Brown T."/>
            <person name="Cohen L."/>
        </authorList>
    </citation>
    <scope>NUCLEOTIDE SEQUENCE</scope>
    <source>
        <strain evidence="2">UTEX LB 2760</strain>
    </source>
</reference>
<evidence type="ECO:0000259" key="1">
    <source>
        <dbReference type="PROSITE" id="PS51384"/>
    </source>
</evidence>
<sequence>MQVEALSKCGLVVFLYRSQFHKIKRSQMDGDDLYLFHEGERIAQGKEGSQPQADRLQPRLGTSIDVATGRDEFFREQRVVYASSMDEDGYPWVSEVTGPAGFLDAPDKRKAIFRGKLTSVLPEDPISANLRTCSDRRMAMMVMNFEKRIRYRANGNLQAYEPGNDIVLDVAEGIPGCPKYIQRRRIAGPRQCREELVTRGESLSAEAIEVIETSNTTFLGTVNPRGHNDLSHRGGFTGFVVVNSAVQLVIPEYSGNGMFMTLGNLELCSRAGLVFVDYEGTGNVLQVVGDAFIEWKNAEYEGAGRLIRFHVKKFILHHCASPYKWDMIDYSDVNPAHGRGHGEDIPMQGKGLFPLDMVMTESQATNESGTTKRFTFKGPQLIPYTPGQYATFLLTLPSGRKLERSWTITSRPRTSAGDHEMEITVKHMKGGEASTYLHEVEGFPHIQLIAVGGELSPYLTGVPELPRQVILISAGIGITPMMAITRSLRETDVEITFIHSERHEKDRAFADELAMLKLSNGSFRLTTTVTDRMEAINPGVVRGRITKELLQTKLKLENHDYQVYICGPGKFISDVCEFLLQLNVQTSRLHTEDFNF</sequence>
<dbReference type="Pfam" id="PF00175">
    <property type="entry name" value="NAD_binding_1"/>
    <property type="match status" value="1"/>
</dbReference>
<dbReference type="PROSITE" id="PS51384">
    <property type="entry name" value="FAD_FR"/>
    <property type="match status" value="1"/>
</dbReference>
<accession>A0A7S0BTW5</accession>
<dbReference type="EMBL" id="HBEK01022332">
    <property type="protein sequence ID" value="CAD8402288.1"/>
    <property type="molecule type" value="Transcribed_RNA"/>
</dbReference>
<dbReference type="AlphaFoldDB" id="A0A7S0BTW5"/>
<dbReference type="InterPro" id="IPR039261">
    <property type="entry name" value="FNR_nucleotide-bd"/>
</dbReference>
<dbReference type="InterPro" id="IPR017927">
    <property type="entry name" value="FAD-bd_FR_type"/>
</dbReference>
<name>A0A7S0BTW5_9RHOD</name>
<dbReference type="Pfam" id="PF00970">
    <property type="entry name" value="FAD_binding_6"/>
    <property type="match status" value="1"/>
</dbReference>
<dbReference type="InterPro" id="IPR017938">
    <property type="entry name" value="Riboflavin_synthase-like_b-brl"/>
</dbReference>
<evidence type="ECO:0000313" key="2">
    <source>
        <dbReference type="EMBL" id="CAD8402288.1"/>
    </source>
</evidence>
<dbReference type="SUPFAM" id="SSF63380">
    <property type="entry name" value="Riboflavin synthase domain-like"/>
    <property type="match status" value="1"/>
</dbReference>
<dbReference type="Gene3D" id="2.40.30.10">
    <property type="entry name" value="Translation factors"/>
    <property type="match status" value="1"/>
</dbReference>
<organism evidence="2">
    <name type="scientific">Rhodosorus marinus</name>
    <dbReference type="NCBI Taxonomy" id="101924"/>
    <lineage>
        <taxon>Eukaryota</taxon>
        <taxon>Rhodophyta</taxon>
        <taxon>Stylonematophyceae</taxon>
        <taxon>Stylonematales</taxon>
        <taxon>Stylonemataceae</taxon>
        <taxon>Rhodosorus</taxon>
    </lineage>
</organism>
<dbReference type="Gene3D" id="2.30.110.10">
    <property type="entry name" value="Electron Transport, Fmn-binding Protein, Chain A"/>
    <property type="match status" value="2"/>
</dbReference>
<dbReference type="InterPro" id="IPR008333">
    <property type="entry name" value="Cbr1-like_FAD-bd_dom"/>
</dbReference>
<dbReference type="PANTHER" id="PTHR42815:SF2">
    <property type="entry name" value="FAD-BINDING, PUTATIVE (AFU_ORTHOLOGUE AFUA_6G07600)-RELATED"/>
    <property type="match status" value="1"/>
</dbReference>
<dbReference type="SUPFAM" id="SSF52343">
    <property type="entry name" value="Ferredoxin reductase-like, C-terminal NADP-linked domain"/>
    <property type="match status" value="1"/>
</dbReference>
<gene>
    <name evidence="2" type="ORF">RMAR0315_LOCUS12292</name>
</gene>
<dbReference type="PANTHER" id="PTHR42815">
    <property type="entry name" value="FAD-BINDING, PUTATIVE (AFU_ORTHOLOGUE AFUA_6G07600)-RELATED"/>
    <property type="match status" value="1"/>
</dbReference>
<feature type="domain" description="FAD-binding FR-type" evidence="1">
    <location>
        <begin position="350"/>
        <end position="464"/>
    </location>
</feature>
<dbReference type="Gene3D" id="3.40.50.80">
    <property type="entry name" value="Nucleotide-binding domain of ferredoxin-NADP reductase (FNR) module"/>
    <property type="match status" value="1"/>
</dbReference>
<dbReference type="InterPro" id="IPR001433">
    <property type="entry name" value="OxRdtase_FAD/NAD-bd"/>
</dbReference>
<dbReference type="GO" id="GO:0016491">
    <property type="term" value="F:oxidoreductase activity"/>
    <property type="evidence" value="ECO:0007669"/>
    <property type="project" value="InterPro"/>
</dbReference>
<dbReference type="InterPro" id="IPR012349">
    <property type="entry name" value="Split_barrel_FMN-bd"/>
</dbReference>
<protein>
    <recommendedName>
        <fullName evidence="1">FAD-binding FR-type domain-containing protein</fullName>
    </recommendedName>
</protein>
<proteinExistence type="predicted"/>